<sequence>MGDVQQEQALTLELSPNSIAESNNEKGKIKGDSSNKEAKEIGWKKGDSIAKTNYQKRRNSGIEFQSIKCTTTMEKAQTRETKGPVGFGDDCFEVKLGR</sequence>
<dbReference type="AlphaFoldDB" id="A0ABC9XEV3"/>
<protein>
    <submittedName>
        <fullName evidence="2">Uncharacterized protein</fullName>
    </submittedName>
</protein>
<dbReference type="Proteomes" id="UP001623348">
    <property type="component" value="Unassembled WGS sequence"/>
</dbReference>
<comment type="caution">
    <text evidence="2">The sequence shown here is derived from an EMBL/GenBank/DDBJ whole genome shotgun (WGS) entry which is preliminary data.</text>
</comment>
<keyword evidence="3" id="KW-1185">Reference proteome</keyword>
<evidence type="ECO:0000256" key="1">
    <source>
        <dbReference type="SAM" id="MobiDB-lite"/>
    </source>
</evidence>
<organism evidence="2 3">
    <name type="scientific">Grus japonensis</name>
    <name type="common">Japanese crane</name>
    <name type="synonym">Red-crowned crane</name>
    <dbReference type="NCBI Taxonomy" id="30415"/>
    <lineage>
        <taxon>Eukaryota</taxon>
        <taxon>Metazoa</taxon>
        <taxon>Chordata</taxon>
        <taxon>Craniata</taxon>
        <taxon>Vertebrata</taxon>
        <taxon>Euteleostomi</taxon>
        <taxon>Archelosauria</taxon>
        <taxon>Archosauria</taxon>
        <taxon>Dinosauria</taxon>
        <taxon>Saurischia</taxon>
        <taxon>Theropoda</taxon>
        <taxon>Coelurosauria</taxon>
        <taxon>Aves</taxon>
        <taxon>Neognathae</taxon>
        <taxon>Neoaves</taxon>
        <taxon>Gruiformes</taxon>
        <taxon>Gruidae</taxon>
        <taxon>Grus</taxon>
    </lineage>
</organism>
<dbReference type="EMBL" id="BAAFJT010000013">
    <property type="protein sequence ID" value="GAB0195547.1"/>
    <property type="molecule type" value="Genomic_DNA"/>
</dbReference>
<name>A0ABC9XEV3_GRUJA</name>
<gene>
    <name evidence="2" type="ORF">GRJ2_002020000</name>
</gene>
<reference evidence="2 3" key="1">
    <citation type="submission" date="2024-06" db="EMBL/GenBank/DDBJ databases">
        <title>The draft genome of Grus japonensis, version 3.</title>
        <authorList>
            <person name="Nabeshima K."/>
            <person name="Suzuki S."/>
            <person name="Onuma M."/>
        </authorList>
    </citation>
    <scope>NUCLEOTIDE SEQUENCE [LARGE SCALE GENOMIC DNA]</scope>
    <source>
        <strain evidence="2 3">451A</strain>
    </source>
</reference>
<proteinExistence type="predicted"/>
<feature type="compositionally biased region" description="Basic and acidic residues" evidence="1">
    <location>
        <begin position="23"/>
        <end position="38"/>
    </location>
</feature>
<evidence type="ECO:0000313" key="2">
    <source>
        <dbReference type="EMBL" id="GAB0195547.1"/>
    </source>
</evidence>
<feature type="compositionally biased region" description="Polar residues" evidence="1">
    <location>
        <begin position="1"/>
        <end position="22"/>
    </location>
</feature>
<feature type="region of interest" description="Disordered" evidence="1">
    <location>
        <begin position="1"/>
        <end position="38"/>
    </location>
</feature>
<evidence type="ECO:0000313" key="3">
    <source>
        <dbReference type="Proteomes" id="UP001623348"/>
    </source>
</evidence>
<accession>A0ABC9XEV3</accession>